<dbReference type="OrthoDB" id="5132737at2759"/>
<feature type="compositionally biased region" description="Low complexity" evidence="1">
    <location>
        <begin position="548"/>
        <end position="563"/>
    </location>
</feature>
<proteinExistence type="predicted"/>
<feature type="region of interest" description="Disordered" evidence="1">
    <location>
        <begin position="152"/>
        <end position="178"/>
    </location>
</feature>
<accession>A0A194VS16</accession>
<feature type="domain" description="DUF7924" evidence="2">
    <location>
        <begin position="298"/>
        <end position="523"/>
    </location>
</feature>
<dbReference type="PANTHER" id="PTHR42470">
    <property type="entry name" value="VAST DOMAIN-CONTAINING PROTEIN"/>
    <property type="match status" value="1"/>
</dbReference>
<dbReference type="PANTHER" id="PTHR42470:SF2">
    <property type="match status" value="1"/>
</dbReference>
<feature type="region of interest" description="Disordered" evidence="1">
    <location>
        <begin position="216"/>
        <end position="246"/>
    </location>
</feature>
<keyword evidence="4" id="KW-1185">Reference proteome</keyword>
<sequence length="586" mass="65826">MPWKNHTLGATSFVPERPLSTSPVTTYSSSQPTSILSIMASQVANLASPKPLQEHCLQPDKERLRRSDRVRQHRLADSTPSQPPPQARRRKRGADTAVADEQRAKRARQATNSPPRALKILPSVDPAIDSFIPCTGHKRRREVTLPELDPDETIRTRHRPGPVESISQESLGEEATDDTDEDWRDILDFWVRERRWPQKYFEACLDMDHLLARNRSTPSLGRKRSSSASSVTPSDQKPREEKSADYNDARYKTLLATKGAFMDKSPVGIADASKNLCNTLLEEAQEPPQNSLFRDDIFEATCRKFQDRNETRVIRDISQLIVPSAEVLATYGATELECLIESTNEGWNNSVPLTKTRPQPDYSVGFRREAFSDDQLAKLAPFIGNWLGGDQSFFMATYYMFFPFLAGEVKCGAAALDVADRQNAHSMAMAARAVFELFRLVGREAEVDRQILSFSVSYDHRVVRIYGYYPVMEGKAVKYYRHPIHEFSFTALDGKDKWTAYRFTKNVYDLWMPSHFARIRAAIDQIPPDIDFTVDPLPETGLSQGMESLSAATSSQSSVAPAAPHLATPQSSLQGGAAAKRPRKKA</sequence>
<name>A0A194VS16_CYTMA</name>
<dbReference type="AlphaFoldDB" id="A0A194VS16"/>
<evidence type="ECO:0000259" key="2">
    <source>
        <dbReference type="Pfam" id="PF25545"/>
    </source>
</evidence>
<dbReference type="InterPro" id="IPR057684">
    <property type="entry name" value="DUF7924"/>
</dbReference>
<feature type="region of interest" description="Disordered" evidence="1">
    <location>
        <begin position="61"/>
        <end position="118"/>
    </location>
</feature>
<feature type="region of interest" description="Disordered" evidence="1">
    <location>
        <begin position="543"/>
        <end position="586"/>
    </location>
</feature>
<dbReference type="Proteomes" id="UP000078559">
    <property type="component" value="Chromosome 2"/>
</dbReference>
<dbReference type="Pfam" id="PF25545">
    <property type="entry name" value="DUF7924"/>
    <property type="match status" value="1"/>
</dbReference>
<evidence type="ECO:0000313" key="3">
    <source>
        <dbReference type="EMBL" id="KUI66989.1"/>
    </source>
</evidence>
<organism evidence="3 4">
    <name type="scientific">Cytospora mali</name>
    <name type="common">Apple Valsa canker fungus</name>
    <name type="synonym">Valsa mali</name>
    <dbReference type="NCBI Taxonomy" id="578113"/>
    <lineage>
        <taxon>Eukaryota</taxon>
        <taxon>Fungi</taxon>
        <taxon>Dikarya</taxon>
        <taxon>Ascomycota</taxon>
        <taxon>Pezizomycotina</taxon>
        <taxon>Sordariomycetes</taxon>
        <taxon>Sordariomycetidae</taxon>
        <taxon>Diaporthales</taxon>
        <taxon>Cytosporaceae</taxon>
        <taxon>Cytospora</taxon>
    </lineage>
</organism>
<gene>
    <name evidence="3" type="ORF">VM1G_02301</name>
</gene>
<evidence type="ECO:0000313" key="4">
    <source>
        <dbReference type="Proteomes" id="UP000078559"/>
    </source>
</evidence>
<protein>
    <recommendedName>
        <fullName evidence="2">DUF7924 domain-containing protein</fullName>
    </recommendedName>
</protein>
<dbReference type="EMBL" id="CM003099">
    <property type="protein sequence ID" value="KUI66989.1"/>
    <property type="molecule type" value="Genomic_DNA"/>
</dbReference>
<feature type="compositionally biased region" description="Basic and acidic residues" evidence="1">
    <location>
        <begin position="61"/>
        <end position="76"/>
    </location>
</feature>
<evidence type="ECO:0000256" key="1">
    <source>
        <dbReference type="SAM" id="MobiDB-lite"/>
    </source>
</evidence>
<reference evidence="3" key="1">
    <citation type="submission" date="2014-12" db="EMBL/GenBank/DDBJ databases">
        <title>Genome Sequence of Valsa Canker Pathogens Uncovers a Specific Adaption of Colonization on Woody Bark.</title>
        <authorList>
            <person name="Yin Z."/>
            <person name="Liu H."/>
            <person name="Gao X."/>
            <person name="Li Z."/>
            <person name="Song N."/>
            <person name="Ke X."/>
            <person name="Dai Q."/>
            <person name="Wu Y."/>
            <person name="Sun Y."/>
            <person name="Xu J.-R."/>
            <person name="Kang Z.K."/>
            <person name="Wang L."/>
            <person name="Huang L."/>
        </authorList>
    </citation>
    <scope>NUCLEOTIDE SEQUENCE [LARGE SCALE GENOMIC DNA]</scope>
    <source>
        <strain evidence="3">03-8</strain>
    </source>
</reference>
<feature type="compositionally biased region" description="Basic and acidic residues" evidence="1">
    <location>
        <begin position="236"/>
        <end position="246"/>
    </location>
</feature>